<feature type="compositionally biased region" description="Basic residues" evidence="6">
    <location>
        <begin position="206"/>
        <end position="215"/>
    </location>
</feature>
<evidence type="ECO:0000256" key="2">
    <source>
        <dbReference type="ARBA" id="ARBA00009074"/>
    </source>
</evidence>
<sequence>MRWCRSFNPSSGNSSETPTPRGPVRQSSSAGQSEHEAPQPPSLPSDGTPRGGAASPSTFNLLTREYTRTIQTTHVVDIKSKLQSFSSGAGDDSAADLGGVAAPPLLGLSRSAHLLSEVLQPDRESVEEALRRVRSGRLSRIVSDYFGGSESTSRLCLRLHGRIECARAIYTPLLNLLEDLPSAATTAGTTAASSPASIASPSSCQNRHRPRRRSHQFLSPSQCEWVLQVFKEFYVKENPFSGAAGFPEMCRCLDELREELRACLRLARRRARLLPGVAVYSAVCLIGSALAITLGVLLAAHALPAMGAALVGFLRCPADPLAPKKRRLTEHIAQLDAAAKGVFVLRNHLNTVERLVRRVDEAVEDDRGLVLQALTVAEGDRRFVEATLRQLRPTRAPLHRMLQELEDHVCHCCTTINNARNLLFELIDRRHGRRRTAAGSSDEQGS</sequence>
<keyword evidence="5 7" id="KW-0472">Membrane</keyword>
<gene>
    <name evidence="8" type="ORF">SI8410_14018145</name>
</gene>
<dbReference type="GO" id="GO:0016020">
    <property type="term" value="C:membrane"/>
    <property type="evidence" value="ECO:0007669"/>
    <property type="project" value="UniProtKB-SubCell"/>
</dbReference>
<reference evidence="8" key="1">
    <citation type="submission" date="2020-02" db="EMBL/GenBank/DDBJ databases">
        <authorList>
            <person name="Scholz U."/>
            <person name="Mascher M."/>
            <person name="Fiebig A."/>
        </authorList>
    </citation>
    <scope>NUCLEOTIDE SEQUENCE</scope>
</reference>
<evidence type="ECO:0000256" key="5">
    <source>
        <dbReference type="ARBA" id="ARBA00023136"/>
    </source>
</evidence>
<protein>
    <submittedName>
        <fullName evidence="8">Uncharacterized protein</fullName>
    </submittedName>
</protein>
<dbReference type="PANTHER" id="PTHR31113">
    <property type="entry name" value="UPF0496 PROTEIN 3-RELATED"/>
    <property type="match status" value="1"/>
</dbReference>
<accession>A0A7I8LBR3</accession>
<evidence type="ECO:0000256" key="7">
    <source>
        <dbReference type="SAM" id="Phobius"/>
    </source>
</evidence>
<evidence type="ECO:0000313" key="9">
    <source>
        <dbReference type="Proteomes" id="UP000663760"/>
    </source>
</evidence>
<dbReference type="Proteomes" id="UP000663760">
    <property type="component" value="Chromosome 14"/>
</dbReference>
<evidence type="ECO:0000256" key="1">
    <source>
        <dbReference type="ARBA" id="ARBA00004370"/>
    </source>
</evidence>
<comment type="subcellular location">
    <subcellularLocation>
        <location evidence="1">Membrane</location>
    </subcellularLocation>
</comment>
<dbReference type="PANTHER" id="PTHR31113:SF5">
    <property type="entry name" value="OS04G0405700 PROTEIN"/>
    <property type="match status" value="1"/>
</dbReference>
<evidence type="ECO:0000256" key="6">
    <source>
        <dbReference type="SAM" id="MobiDB-lite"/>
    </source>
</evidence>
<evidence type="ECO:0000256" key="3">
    <source>
        <dbReference type="ARBA" id="ARBA00022692"/>
    </source>
</evidence>
<name>A0A7I8LBR3_SPIIN</name>
<keyword evidence="9" id="KW-1185">Reference proteome</keyword>
<evidence type="ECO:0000256" key="4">
    <source>
        <dbReference type="ARBA" id="ARBA00022989"/>
    </source>
</evidence>
<comment type="similarity">
    <text evidence="2">Belongs to the UPF0496 family.</text>
</comment>
<keyword evidence="4 7" id="KW-1133">Transmembrane helix</keyword>
<proteinExistence type="inferred from homology"/>
<dbReference type="AlphaFoldDB" id="A0A7I8LBR3"/>
<dbReference type="InterPro" id="IPR007749">
    <property type="entry name" value="DUF677"/>
</dbReference>
<dbReference type="EMBL" id="LR746277">
    <property type="protein sequence ID" value="CAA7407467.1"/>
    <property type="molecule type" value="Genomic_DNA"/>
</dbReference>
<keyword evidence="3 7" id="KW-0812">Transmembrane</keyword>
<evidence type="ECO:0000313" key="8">
    <source>
        <dbReference type="EMBL" id="CAA7407467.1"/>
    </source>
</evidence>
<dbReference type="OrthoDB" id="1932397at2759"/>
<feature type="transmembrane region" description="Helical" evidence="7">
    <location>
        <begin position="273"/>
        <end position="292"/>
    </location>
</feature>
<feature type="compositionally biased region" description="Polar residues" evidence="6">
    <location>
        <begin position="7"/>
        <end position="18"/>
    </location>
</feature>
<organism evidence="8 9">
    <name type="scientific">Spirodela intermedia</name>
    <name type="common">Intermediate duckweed</name>
    <dbReference type="NCBI Taxonomy" id="51605"/>
    <lineage>
        <taxon>Eukaryota</taxon>
        <taxon>Viridiplantae</taxon>
        <taxon>Streptophyta</taxon>
        <taxon>Embryophyta</taxon>
        <taxon>Tracheophyta</taxon>
        <taxon>Spermatophyta</taxon>
        <taxon>Magnoliopsida</taxon>
        <taxon>Liliopsida</taxon>
        <taxon>Araceae</taxon>
        <taxon>Lemnoideae</taxon>
        <taxon>Spirodela</taxon>
    </lineage>
</organism>
<feature type="region of interest" description="Disordered" evidence="6">
    <location>
        <begin position="191"/>
        <end position="215"/>
    </location>
</feature>
<feature type="region of interest" description="Disordered" evidence="6">
    <location>
        <begin position="1"/>
        <end position="57"/>
    </location>
</feature>
<feature type="compositionally biased region" description="Low complexity" evidence="6">
    <location>
        <begin position="191"/>
        <end position="203"/>
    </location>
</feature>